<keyword evidence="1" id="KW-0812">Transmembrane</keyword>
<evidence type="ECO:0000313" key="2">
    <source>
        <dbReference type="EMBL" id="HIX07813.1"/>
    </source>
</evidence>
<dbReference type="PANTHER" id="PTHR36434:SF1">
    <property type="entry name" value="MEMBRANE PROTEASE YUGP-RELATED"/>
    <property type="match status" value="1"/>
</dbReference>
<gene>
    <name evidence="2" type="ORF">H9741_05045</name>
</gene>
<evidence type="ECO:0000256" key="1">
    <source>
        <dbReference type="SAM" id="Phobius"/>
    </source>
</evidence>
<dbReference type="Pfam" id="PF04298">
    <property type="entry name" value="Zn_peptidase_2"/>
    <property type="match status" value="1"/>
</dbReference>
<name>A0A9D1V882_9FIRM</name>
<keyword evidence="1" id="KW-1133">Transmembrane helix</keyword>
<feature type="transmembrane region" description="Helical" evidence="1">
    <location>
        <begin position="139"/>
        <end position="158"/>
    </location>
</feature>
<evidence type="ECO:0000313" key="3">
    <source>
        <dbReference type="Proteomes" id="UP000824204"/>
    </source>
</evidence>
<accession>A0A9D1V882</accession>
<keyword evidence="1" id="KW-0472">Membrane</keyword>
<organism evidence="2 3">
    <name type="scientific">Candidatus Borkfalkia faecipullorum</name>
    <dbReference type="NCBI Taxonomy" id="2838510"/>
    <lineage>
        <taxon>Bacteria</taxon>
        <taxon>Bacillati</taxon>
        <taxon>Bacillota</taxon>
        <taxon>Clostridia</taxon>
        <taxon>Christensenellales</taxon>
        <taxon>Christensenellaceae</taxon>
        <taxon>Candidatus Borkfalkia</taxon>
    </lineage>
</organism>
<proteinExistence type="predicted"/>
<dbReference type="EMBL" id="DXFX01000067">
    <property type="protein sequence ID" value="HIX07813.1"/>
    <property type="molecule type" value="Genomic_DNA"/>
</dbReference>
<comment type="caution">
    <text evidence="2">The sequence shown here is derived from an EMBL/GenBank/DDBJ whole genome shotgun (WGS) entry which is preliminary data.</text>
</comment>
<dbReference type="Proteomes" id="UP000824204">
    <property type="component" value="Unassembled WGS sequence"/>
</dbReference>
<reference evidence="2" key="2">
    <citation type="submission" date="2021-04" db="EMBL/GenBank/DDBJ databases">
        <authorList>
            <person name="Gilroy R."/>
        </authorList>
    </citation>
    <scope>NUCLEOTIDE SEQUENCE</scope>
    <source>
        <strain evidence="2">811</strain>
    </source>
</reference>
<dbReference type="InterPro" id="IPR007395">
    <property type="entry name" value="Zn_peptidase_2"/>
</dbReference>
<dbReference type="AlphaFoldDB" id="A0A9D1V882"/>
<feature type="transmembrane region" description="Helical" evidence="1">
    <location>
        <begin position="225"/>
        <end position="244"/>
    </location>
</feature>
<feature type="transmembrane region" description="Helical" evidence="1">
    <location>
        <begin position="15"/>
        <end position="43"/>
    </location>
</feature>
<protein>
    <submittedName>
        <fullName evidence="2">Zinc metallopeptidase</fullName>
    </submittedName>
</protein>
<reference evidence="2" key="1">
    <citation type="journal article" date="2021" name="PeerJ">
        <title>Extensive microbial diversity within the chicken gut microbiome revealed by metagenomics and culture.</title>
        <authorList>
            <person name="Gilroy R."/>
            <person name="Ravi A."/>
            <person name="Getino M."/>
            <person name="Pursley I."/>
            <person name="Horton D.L."/>
            <person name="Alikhan N.F."/>
            <person name="Baker D."/>
            <person name="Gharbi K."/>
            <person name="Hall N."/>
            <person name="Watson M."/>
            <person name="Adriaenssens E.M."/>
            <person name="Foster-Nyarko E."/>
            <person name="Jarju S."/>
            <person name="Secka A."/>
            <person name="Antonio M."/>
            <person name="Oren A."/>
            <person name="Chaudhuri R.R."/>
            <person name="La Ragione R."/>
            <person name="Hildebrand F."/>
            <person name="Pallen M.J."/>
        </authorList>
    </citation>
    <scope>NUCLEOTIDE SEQUENCE</scope>
    <source>
        <strain evidence="2">811</strain>
    </source>
</reference>
<dbReference type="PANTHER" id="PTHR36434">
    <property type="entry name" value="MEMBRANE PROTEASE YUGP-RELATED"/>
    <property type="match status" value="1"/>
</dbReference>
<feature type="transmembrane region" description="Helical" evidence="1">
    <location>
        <begin position="164"/>
        <end position="191"/>
    </location>
</feature>
<sequence length="252" mass="28216">MIYNFLAAQADGLDIAYIVVTGVLILVIVAALIAQIFVAVGYWQGNRVQNSLGLTGEEFARRLLDANGMQDVQVKKCGILRTLLFGNHYSIMKRTVYLRTFTIKKASVTSVAIAAQKAALAEMHRNGDRQMIVRGRLQGFGIFAPSLFLPLLIIGLVVDLLVIHLLVFTIVAIVIGLLFIVFSFVVTLLNIPVEKRAMVRAKEWLNASLTPEENKRIEKIFRCYMVEYVLQFIIAILRLIQLILKILSAAKR</sequence>